<comment type="caution">
    <text evidence="1">The sequence shown here is derived from an EMBL/GenBank/DDBJ whole genome shotgun (WGS) entry which is preliminary data.</text>
</comment>
<name>A0AAN5DGE6_9BILA</name>
<dbReference type="EMBL" id="BTRK01000006">
    <property type="protein sequence ID" value="GMR61299.1"/>
    <property type="molecule type" value="Genomic_DNA"/>
</dbReference>
<gene>
    <name evidence="1" type="ORF">PMAYCL1PPCAC_31494</name>
</gene>
<proteinExistence type="predicted"/>
<dbReference type="Proteomes" id="UP001328107">
    <property type="component" value="Unassembled WGS sequence"/>
</dbReference>
<organism evidence="1 2">
    <name type="scientific">Pristionchus mayeri</name>
    <dbReference type="NCBI Taxonomy" id="1317129"/>
    <lineage>
        <taxon>Eukaryota</taxon>
        <taxon>Metazoa</taxon>
        <taxon>Ecdysozoa</taxon>
        <taxon>Nematoda</taxon>
        <taxon>Chromadorea</taxon>
        <taxon>Rhabditida</taxon>
        <taxon>Rhabditina</taxon>
        <taxon>Diplogasteromorpha</taxon>
        <taxon>Diplogasteroidea</taxon>
        <taxon>Neodiplogasteridae</taxon>
        <taxon>Pristionchus</taxon>
    </lineage>
</organism>
<keyword evidence="2" id="KW-1185">Reference proteome</keyword>
<feature type="non-terminal residue" evidence="1">
    <location>
        <position position="1"/>
    </location>
</feature>
<evidence type="ECO:0000313" key="1">
    <source>
        <dbReference type="EMBL" id="GMR61299.1"/>
    </source>
</evidence>
<accession>A0AAN5DGE6</accession>
<dbReference type="AlphaFoldDB" id="A0AAN5DGE6"/>
<protein>
    <submittedName>
        <fullName evidence="1">Uncharacterized protein</fullName>
    </submittedName>
</protein>
<evidence type="ECO:0000313" key="2">
    <source>
        <dbReference type="Proteomes" id="UP001328107"/>
    </source>
</evidence>
<reference evidence="2" key="1">
    <citation type="submission" date="2022-10" db="EMBL/GenBank/DDBJ databases">
        <title>Genome assembly of Pristionchus species.</title>
        <authorList>
            <person name="Yoshida K."/>
            <person name="Sommer R.J."/>
        </authorList>
    </citation>
    <scope>NUCLEOTIDE SEQUENCE [LARGE SCALE GENOMIC DNA]</scope>
    <source>
        <strain evidence="2">RS5460</strain>
    </source>
</reference>
<sequence>RFFLRAYILCWDNKEKQGPMFRTCEDTVLQKRCQKPRDDNGFKWATFYHSFEHDPAGKKEVGKGEKWYNLGCTLGFKESRVTLGGLSCTGGLKDGRCSEE</sequence>
<feature type="non-terminal residue" evidence="1">
    <location>
        <position position="100"/>
    </location>
</feature>